<evidence type="ECO:0000313" key="1">
    <source>
        <dbReference type="EMBL" id="KAK4139030.1"/>
    </source>
</evidence>
<dbReference type="EMBL" id="MU853401">
    <property type="protein sequence ID" value="KAK4139030.1"/>
    <property type="molecule type" value="Genomic_DNA"/>
</dbReference>
<accession>A0AAN6UU80</accession>
<evidence type="ECO:0000313" key="2">
    <source>
        <dbReference type="Proteomes" id="UP001304895"/>
    </source>
</evidence>
<sequence length="237" mass="26348">MELIRSWMACGRRGGRGGYTELIYDDKVALYSDNEPYTQHDAMSYHGDSAPVTGPATRTVVEIADDVARLLWRAGRNDDALQCGISEAVGDRCWNRRMVEECLDNVIEYVEQGRAEMGDAMCAALDKATDFADYEFAFPRRHPQSVDGFIAIASIGILAEMQGAWVLELLGFGEVSGKEALNGTSEVAMLTSDKIAFLSEPRPGSVAAWWAREYQAYIPIDSVYLYLQSFDMVELQD</sequence>
<reference evidence="1" key="2">
    <citation type="submission" date="2023-05" db="EMBL/GenBank/DDBJ databases">
        <authorList>
            <consortium name="Lawrence Berkeley National Laboratory"/>
            <person name="Steindorff A."/>
            <person name="Hensen N."/>
            <person name="Bonometti L."/>
            <person name="Westerberg I."/>
            <person name="Brannstrom I.O."/>
            <person name="Guillou S."/>
            <person name="Cros-Aarteil S."/>
            <person name="Calhoun S."/>
            <person name="Haridas S."/>
            <person name="Kuo A."/>
            <person name="Mondo S."/>
            <person name="Pangilinan J."/>
            <person name="Riley R."/>
            <person name="Labutti K."/>
            <person name="Andreopoulos B."/>
            <person name="Lipzen A."/>
            <person name="Chen C."/>
            <person name="Yanf M."/>
            <person name="Daum C."/>
            <person name="Ng V."/>
            <person name="Clum A."/>
            <person name="Ohm R."/>
            <person name="Martin F."/>
            <person name="Silar P."/>
            <person name="Natvig D."/>
            <person name="Lalanne C."/>
            <person name="Gautier V."/>
            <person name="Ament-Velasquez S.L."/>
            <person name="Kruys A."/>
            <person name="Hutchinson M.I."/>
            <person name="Powell A.J."/>
            <person name="Barry K."/>
            <person name="Miller A.N."/>
            <person name="Grigoriev I.V."/>
            <person name="Debuchy R."/>
            <person name="Gladieux P."/>
            <person name="Thoren M.H."/>
            <person name="Johannesson H."/>
        </authorList>
    </citation>
    <scope>NUCLEOTIDE SEQUENCE</scope>
    <source>
        <strain evidence="1">CBS 123565</strain>
    </source>
</reference>
<gene>
    <name evidence="1" type="ORF">BT67DRAFT_438350</name>
</gene>
<dbReference type="AlphaFoldDB" id="A0AAN6UU80"/>
<keyword evidence="2" id="KW-1185">Reference proteome</keyword>
<dbReference type="Proteomes" id="UP001304895">
    <property type="component" value="Unassembled WGS sequence"/>
</dbReference>
<reference evidence="1" key="1">
    <citation type="journal article" date="2023" name="Mol. Phylogenet. Evol.">
        <title>Genome-scale phylogeny and comparative genomics of the fungal order Sordariales.</title>
        <authorList>
            <person name="Hensen N."/>
            <person name="Bonometti L."/>
            <person name="Westerberg I."/>
            <person name="Brannstrom I.O."/>
            <person name="Guillou S."/>
            <person name="Cros-Aarteil S."/>
            <person name="Calhoun S."/>
            <person name="Haridas S."/>
            <person name="Kuo A."/>
            <person name="Mondo S."/>
            <person name="Pangilinan J."/>
            <person name="Riley R."/>
            <person name="LaButti K."/>
            <person name="Andreopoulos B."/>
            <person name="Lipzen A."/>
            <person name="Chen C."/>
            <person name="Yan M."/>
            <person name="Daum C."/>
            <person name="Ng V."/>
            <person name="Clum A."/>
            <person name="Steindorff A."/>
            <person name="Ohm R.A."/>
            <person name="Martin F."/>
            <person name="Silar P."/>
            <person name="Natvig D.O."/>
            <person name="Lalanne C."/>
            <person name="Gautier V."/>
            <person name="Ament-Velasquez S.L."/>
            <person name="Kruys A."/>
            <person name="Hutchinson M.I."/>
            <person name="Powell A.J."/>
            <person name="Barry K."/>
            <person name="Miller A.N."/>
            <person name="Grigoriev I.V."/>
            <person name="Debuchy R."/>
            <person name="Gladieux P."/>
            <person name="Hiltunen Thoren M."/>
            <person name="Johannesson H."/>
        </authorList>
    </citation>
    <scope>NUCLEOTIDE SEQUENCE</scope>
    <source>
        <strain evidence="1">CBS 123565</strain>
    </source>
</reference>
<protein>
    <submittedName>
        <fullName evidence="1">Uncharacterized protein</fullName>
    </submittedName>
</protein>
<organism evidence="1 2">
    <name type="scientific">Trichocladium antarcticum</name>
    <dbReference type="NCBI Taxonomy" id="1450529"/>
    <lineage>
        <taxon>Eukaryota</taxon>
        <taxon>Fungi</taxon>
        <taxon>Dikarya</taxon>
        <taxon>Ascomycota</taxon>
        <taxon>Pezizomycotina</taxon>
        <taxon>Sordariomycetes</taxon>
        <taxon>Sordariomycetidae</taxon>
        <taxon>Sordariales</taxon>
        <taxon>Chaetomiaceae</taxon>
        <taxon>Trichocladium</taxon>
    </lineage>
</organism>
<name>A0AAN6UU80_9PEZI</name>
<proteinExistence type="predicted"/>
<comment type="caution">
    <text evidence="1">The sequence shown here is derived from an EMBL/GenBank/DDBJ whole genome shotgun (WGS) entry which is preliminary data.</text>
</comment>